<dbReference type="SMART" id="SM00342">
    <property type="entry name" value="HTH_ARAC"/>
    <property type="match status" value="1"/>
</dbReference>
<dbReference type="SUPFAM" id="SSF46689">
    <property type="entry name" value="Homeodomain-like"/>
    <property type="match status" value="1"/>
</dbReference>
<feature type="domain" description="HTH araC/xylS-type" evidence="6">
    <location>
        <begin position="213"/>
        <end position="312"/>
    </location>
</feature>
<evidence type="ECO:0000259" key="6">
    <source>
        <dbReference type="PROSITE" id="PS01124"/>
    </source>
</evidence>
<organism evidence="7 8">
    <name type="scientific">Marinobacter halodurans</name>
    <dbReference type="NCBI Taxonomy" id="2528979"/>
    <lineage>
        <taxon>Bacteria</taxon>
        <taxon>Pseudomonadati</taxon>
        <taxon>Pseudomonadota</taxon>
        <taxon>Gammaproteobacteria</taxon>
        <taxon>Pseudomonadales</taxon>
        <taxon>Marinobacteraceae</taxon>
        <taxon>Marinobacter</taxon>
    </lineage>
</organism>
<sequence length="331" mass="37105">MHHKTKKVAPVRCTAITDDAHEQADNLTNWDQQYDQVSPGRFYGRIDELHLGAMQVYNEHSSHALRQQCLVWPDAIWFGIPSNWEDCRVNGQSLEATDILCRPGSTQFELVTPAAFDMLGIVVREKDLMSAAAAQGIDISTEDARQVARLRLPEQTLTNVRYLIRRIVQSTPERIDGCIHRDLLMMALLETLERETPNGAVPPSYLHRKAVVERIKDYVEQACDLPVTMAELCELACVSRRTLQYSFESILGISPLQFLRVTRLNRVKRMLSTGGSDSVSDAAGYNGFYHLSQFSADYKQLFGELPSQTLAKSPTPGHSTDLNPSNCGGPR</sequence>
<dbReference type="InterPro" id="IPR018060">
    <property type="entry name" value="HTH_AraC"/>
</dbReference>
<gene>
    <name evidence="7" type="ORF">EZI54_20665</name>
</gene>
<feature type="region of interest" description="Disordered" evidence="5">
    <location>
        <begin position="309"/>
        <end position="331"/>
    </location>
</feature>
<accession>A0ABY1ZES9</accession>
<keyword evidence="1" id="KW-0805">Transcription regulation</keyword>
<dbReference type="RefSeq" id="WP_131483793.1">
    <property type="nucleotide sequence ID" value="NZ_SJDL01000045.1"/>
</dbReference>
<dbReference type="InterPro" id="IPR009057">
    <property type="entry name" value="Homeodomain-like_sf"/>
</dbReference>
<comment type="caution">
    <text evidence="7">The sequence shown here is derived from an EMBL/GenBank/DDBJ whole genome shotgun (WGS) entry which is preliminary data.</text>
</comment>
<dbReference type="PANTHER" id="PTHR46796">
    <property type="entry name" value="HTH-TYPE TRANSCRIPTIONAL ACTIVATOR RHAS-RELATED"/>
    <property type="match status" value="1"/>
</dbReference>
<dbReference type="PANTHER" id="PTHR46796:SF12">
    <property type="entry name" value="HTH-TYPE DNA-BINDING TRANSCRIPTIONAL ACTIVATOR EUTR"/>
    <property type="match status" value="1"/>
</dbReference>
<evidence type="ECO:0000256" key="3">
    <source>
        <dbReference type="ARBA" id="ARBA00023163"/>
    </source>
</evidence>
<evidence type="ECO:0000313" key="7">
    <source>
        <dbReference type="EMBL" id="TBW48864.1"/>
    </source>
</evidence>
<dbReference type="Gene3D" id="1.10.10.60">
    <property type="entry name" value="Homeodomain-like"/>
    <property type="match status" value="1"/>
</dbReference>
<proteinExistence type="predicted"/>
<reference evidence="7 8" key="1">
    <citation type="submission" date="2019-02" db="EMBL/GenBank/DDBJ databases">
        <title>Marinobacter halodurans sp. nov., a marine bacterium isolated from sea tidal flat.</title>
        <authorList>
            <person name="Yoo Y."/>
            <person name="Lee D.W."/>
            <person name="Kim B.S."/>
            <person name="Kim J.-J."/>
        </authorList>
    </citation>
    <scope>NUCLEOTIDE SEQUENCE [LARGE SCALE GENOMIC DNA]</scope>
    <source>
        <strain evidence="7 8">YJ-S3-2</strain>
    </source>
</reference>
<name>A0ABY1ZES9_9GAMM</name>
<evidence type="ECO:0000256" key="2">
    <source>
        <dbReference type="ARBA" id="ARBA00023125"/>
    </source>
</evidence>
<evidence type="ECO:0000256" key="1">
    <source>
        <dbReference type="ARBA" id="ARBA00023015"/>
    </source>
</evidence>
<dbReference type="Proteomes" id="UP000313645">
    <property type="component" value="Unassembled WGS sequence"/>
</dbReference>
<dbReference type="PROSITE" id="PS01124">
    <property type="entry name" value="HTH_ARAC_FAMILY_2"/>
    <property type="match status" value="1"/>
</dbReference>
<protein>
    <submittedName>
        <fullName evidence="7">Helix-turn-helix domain-containing protein</fullName>
    </submittedName>
</protein>
<evidence type="ECO:0000256" key="4">
    <source>
        <dbReference type="ARBA" id="ARBA00037345"/>
    </source>
</evidence>
<keyword evidence="8" id="KW-1185">Reference proteome</keyword>
<comment type="function">
    <text evidence="4">Regulatory protein of the TOL plasmid xyl operons. XylS activates the xylXYZLTEGFJQKIH operon required for the degradation of toluene, m-xylene and p-xylene.</text>
</comment>
<dbReference type="Pfam" id="PF12833">
    <property type="entry name" value="HTH_18"/>
    <property type="match status" value="1"/>
</dbReference>
<evidence type="ECO:0000256" key="5">
    <source>
        <dbReference type="SAM" id="MobiDB-lite"/>
    </source>
</evidence>
<dbReference type="InterPro" id="IPR050204">
    <property type="entry name" value="AraC_XylS_family_regulators"/>
</dbReference>
<dbReference type="EMBL" id="SJDL01000045">
    <property type="protein sequence ID" value="TBW48864.1"/>
    <property type="molecule type" value="Genomic_DNA"/>
</dbReference>
<keyword evidence="3" id="KW-0804">Transcription</keyword>
<evidence type="ECO:0000313" key="8">
    <source>
        <dbReference type="Proteomes" id="UP000313645"/>
    </source>
</evidence>
<keyword evidence="2" id="KW-0238">DNA-binding</keyword>